<dbReference type="GO" id="GO:0005506">
    <property type="term" value="F:iron ion binding"/>
    <property type="evidence" value="ECO:0007669"/>
    <property type="project" value="InterPro"/>
</dbReference>
<evidence type="ECO:0000256" key="6">
    <source>
        <dbReference type="ARBA" id="ARBA00023004"/>
    </source>
</evidence>
<dbReference type="Pfam" id="PF00067">
    <property type="entry name" value="p450"/>
    <property type="match status" value="1"/>
</dbReference>
<accession>A0A137NVF7</accession>
<dbReference type="Proteomes" id="UP000070444">
    <property type="component" value="Unassembled WGS sequence"/>
</dbReference>
<keyword evidence="3" id="KW-0349">Heme</keyword>
<evidence type="ECO:0000313" key="10">
    <source>
        <dbReference type="Proteomes" id="UP000070444"/>
    </source>
</evidence>
<proteinExistence type="predicted"/>
<evidence type="ECO:0000256" key="2">
    <source>
        <dbReference type="ARBA" id="ARBA00005179"/>
    </source>
</evidence>
<evidence type="ECO:0000256" key="5">
    <source>
        <dbReference type="ARBA" id="ARBA00023002"/>
    </source>
</evidence>
<gene>
    <name evidence="9" type="ORF">CONCODRAFT_11397</name>
</gene>
<dbReference type="SUPFAM" id="SSF48264">
    <property type="entry name" value="Cytochrome P450"/>
    <property type="match status" value="1"/>
</dbReference>
<comment type="pathway">
    <text evidence="2">Secondary metabolite biosynthesis.</text>
</comment>
<name>A0A137NVF7_CONC2</name>
<keyword evidence="4" id="KW-0479">Metal-binding</keyword>
<sequence length="255" mass="30256">MVSELAANIKQFWGTVSYTEIVVLALVFSFVWLYYSSIWLGFYTGPHVHLPRVKYPLYWYFYKFYLRIYGDVSAYSKIHDEHGKVILFAKNGVMISDLNAFKMLNSYQLKKSVIREREYHSKRKRLLSPAFSVRQMGLMEPLVLETGTLNLVEHLDSQFNGEIKNIRVNIYELFYRSTLDVISQLVFGESLHCIENPEEFKYYMSVISRIQLFLGLVIPFPFLRKFERPSKPFERIVEENMRKRRENKSSHSDIL</sequence>
<dbReference type="GO" id="GO:0004497">
    <property type="term" value="F:monooxygenase activity"/>
    <property type="evidence" value="ECO:0007669"/>
    <property type="project" value="UniProtKB-KW"/>
</dbReference>
<dbReference type="InterPro" id="IPR036396">
    <property type="entry name" value="Cyt_P450_sf"/>
</dbReference>
<organism evidence="9 10">
    <name type="scientific">Conidiobolus coronatus (strain ATCC 28846 / CBS 209.66 / NRRL 28638)</name>
    <name type="common">Delacroixia coronata</name>
    <dbReference type="NCBI Taxonomy" id="796925"/>
    <lineage>
        <taxon>Eukaryota</taxon>
        <taxon>Fungi</taxon>
        <taxon>Fungi incertae sedis</taxon>
        <taxon>Zoopagomycota</taxon>
        <taxon>Entomophthoromycotina</taxon>
        <taxon>Entomophthoromycetes</taxon>
        <taxon>Entomophthorales</taxon>
        <taxon>Ancylistaceae</taxon>
        <taxon>Conidiobolus</taxon>
    </lineage>
</organism>
<comment type="cofactor">
    <cofactor evidence="1">
        <name>heme</name>
        <dbReference type="ChEBI" id="CHEBI:30413"/>
    </cofactor>
</comment>
<evidence type="ECO:0000256" key="1">
    <source>
        <dbReference type="ARBA" id="ARBA00001971"/>
    </source>
</evidence>
<evidence type="ECO:0000313" key="9">
    <source>
        <dbReference type="EMBL" id="KXN66688.1"/>
    </source>
</evidence>
<dbReference type="OrthoDB" id="3934656at2759"/>
<keyword evidence="6" id="KW-0408">Iron</keyword>
<dbReference type="InterPro" id="IPR050121">
    <property type="entry name" value="Cytochrome_P450_monoxygenase"/>
</dbReference>
<evidence type="ECO:0000256" key="8">
    <source>
        <dbReference type="SAM" id="Phobius"/>
    </source>
</evidence>
<feature type="transmembrane region" description="Helical" evidence="8">
    <location>
        <begin position="12"/>
        <end position="35"/>
    </location>
</feature>
<evidence type="ECO:0000256" key="4">
    <source>
        <dbReference type="ARBA" id="ARBA00022723"/>
    </source>
</evidence>
<keyword evidence="7" id="KW-0503">Monooxygenase</keyword>
<keyword evidence="8" id="KW-1133">Transmembrane helix</keyword>
<dbReference type="Gene3D" id="1.10.630.10">
    <property type="entry name" value="Cytochrome P450"/>
    <property type="match status" value="1"/>
</dbReference>
<evidence type="ECO:0000256" key="7">
    <source>
        <dbReference type="ARBA" id="ARBA00023033"/>
    </source>
</evidence>
<dbReference type="GO" id="GO:0016705">
    <property type="term" value="F:oxidoreductase activity, acting on paired donors, with incorporation or reduction of molecular oxygen"/>
    <property type="evidence" value="ECO:0007669"/>
    <property type="project" value="InterPro"/>
</dbReference>
<dbReference type="GO" id="GO:0020037">
    <property type="term" value="F:heme binding"/>
    <property type="evidence" value="ECO:0007669"/>
    <property type="project" value="InterPro"/>
</dbReference>
<dbReference type="PANTHER" id="PTHR24305">
    <property type="entry name" value="CYTOCHROME P450"/>
    <property type="match status" value="1"/>
</dbReference>
<dbReference type="EMBL" id="KQ964697">
    <property type="protein sequence ID" value="KXN66688.1"/>
    <property type="molecule type" value="Genomic_DNA"/>
</dbReference>
<evidence type="ECO:0000256" key="3">
    <source>
        <dbReference type="ARBA" id="ARBA00022617"/>
    </source>
</evidence>
<reference evidence="9 10" key="1">
    <citation type="journal article" date="2015" name="Genome Biol. Evol.">
        <title>Phylogenomic analyses indicate that early fungi evolved digesting cell walls of algal ancestors of land plants.</title>
        <authorList>
            <person name="Chang Y."/>
            <person name="Wang S."/>
            <person name="Sekimoto S."/>
            <person name="Aerts A.L."/>
            <person name="Choi C."/>
            <person name="Clum A."/>
            <person name="LaButti K.M."/>
            <person name="Lindquist E.A."/>
            <person name="Yee Ngan C."/>
            <person name="Ohm R.A."/>
            <person name="Salamov A.A."/>
            <person name="Grigoriev I.V."/>
            <person name="Spatafora J.W."/>
            <person name="Berbee M.L."/>
        </authorList>
    </citation>
    <scope>NUCLEOTIDE SEQUENCE [LARGE SCALE GENOMIC DNA]</scope>
    <source>
        <strain evidence="9 10">NRRL 28638</strain>
    </source>
</reference>
<keyword evidence="10" id="KW-1185">Reference proteome</keyword>
<keyword evidence="5" id="KW-0560">Oxidoreductase</keyword>
<keyword evidence="8" id="KW-0812">Transmembrane</keyword>
<dbReference type="PANTHER" id="PTHR24305:SF107">
    <property type="entry name" value="P450, PUTATIVE (EUROFUNG)-RELATED"/>
    <property type="match status" value="1"/>
</dbReference>
<keyword evidence="8" id="KW-0472">Membrane</keyword>
<protein>
    <submittedName>
        <fullName evidence="9">Cytochrome P450</fullName>
    </submittedName>
</protein>
<dbReference type="InterPro" id="IPR001128">
    <property type="entry name" value="Cyt_P450"/>
</dbReference>
<dbReference type="AlphaFoldDB" id="A0A137NVF7"/>
<feature type="non-terminal residue" evidence="9">
    <location>
        <position position="255"/>
    </location>
</feature>